<name>A0A5E4X952_9BURK</name>
<organism evidence="2 3">
    <name type="scientific">Pandoraea horticolens</name>
    <dbReference type="NCBI Taxonomy" id="2508298"/>
    <lineage>
        <taxon>Bacteria</taxon>
        <taxon>Pseudomonadati</taxon>
        <taxon>Pseudomonadota</taxon>
        <taxon>Betaproteobacteria</taxon>
        <taxon>Burkholderiales</taxon>
        <taxon>Burkholderiaceae</taxon>
        <taxon>Pandoraea</taxon>
    </lineage>
</organism>
<gene>
    <name evidence="2" type="ORF">PHO31112_03730</name>
</gene>
<dbReference type="SUPFAM" id="SSF55298">
    <property type="entry name" value="YjgF-like"/>
    <property type="match status" value="1"/>
</dbReference>
<dbReference type="CDD" id="cd02199">
    <property type="entry name" value="YjgF_YER057c_UK114_like_1"/>
    <property type="match status" value="1"/>
</dbReference>
<dbReference type="Proteomes" id="UP000343317">
    <property type="component" value="Unassembled WGS sequence"/>
</dbReference>
<dbReference type="PANTHER" id="PTHR43760:SF1">
    <property type="entry name" value="ENDORIBONUCLEASE L-PSP_CHORISMATE MUTASE-LIKE DOMAIN-CONTAINING PROTEIN"/>
    <property type="match status" value="1"/>
</dbReference>
<evidence type="ECO:0000313" key="3">
    <source>
        <dbReference type="Proteomes" id="UP000343317"/>
    </source>
</evidence>
<evidence type="ECO:0000259" key="1">
    <source>
        <dbReference type="Pfam" id="PF14588"/>
    </source>
</evidence>
<reference evidence="2 3" key="1">
    <citation type="submission" date="2019-08" db="EMBL/GenBank/DDBJ databases">
        <authorList>
            <person name="Peeters C."/>
        </authorList>
    </citation>
    <scope>NUCLEOTIDE SEQUENCE [LARGE SCALE GENOMIC DNA]</scope>
    <source>
        <strain evidence="2 3">LMG 31112</strain>
    </source>
</reference>
<accession>A0A5E4X952</accession>
<evidence type="ECO:0000313" key="2">
    <source>
        <dbReference type="EMBL" id="VVE32879.1"/>
    </source>
</evidence>
<dbReference type="Pfam" id="PF14588">
    <property type="entry name" value="YjgF_endoribonc"/>
    <property type="match status" value="1"/>
</dbReference>
<dbReference type="PANTHER" id="PTHR43760">
    <property type="entry name" value="ENDORIBONUCLEASE-RELATED"/>
    <property type="match status" value="1"/>
</dbReference>
<dbReference type="InterPro" id="IPR035959">
    <property type="entry name" value="RutC-like_sf"/>
</dbReference>
<keyword evidence="3" id="KW-1185">Reference proteome</keyword>
<dbReference type="EMBL" id="CABPSM010000011">
    <property type="protein sequence ID" value="VVE32879.1"/>
    <property type="molecule type" value="Genomic_DNA"/>
</dbReference>
<protein>
    <submittedName>
        <fullName evidence="2">L-PSP family endoribonuclease</fullName>
    </submittedName>
</protein>
<proteinExistence type="predicted"/>
<dbReference type="AlphaFoldDB" id="A0A5E4X952"/>
<dbReference type="Gene3D" id="3.30.1330.40">
    <property type="entry name" value="RutC-like"/>
    <property type="match status" value="1"/>
</dbReference>
<feature type="domain" description="Endoribonuclease L-PSP/chorismate mutase-like" evidence="1">
    <location>
        <begin position="26"/>
        <end position="160"/>
    </location>
</feature>
<sequence length="172" mass="18569">MTQKNEPLGGWIDAPEMQRQENPYDQLKALGIVLPIQPKPIGNFVTHVLEGSLLFLSGQGPTHTDGRLHSGRLGDGVTVGDAYQHAWLTGINLLAVMHEALGDLRRVRRIVKLLGFVNATPEFDEHHKVINGCSDLMGRVFGVSGIHARSAIGIASLPANITVEVEAIVAVD</sequence>
<dbReference type="InterPro" id="IPR013813">
    <property type="entry name" value="Endoribo_LPSP/chorism_mut-like"/>
</dbReference>